<accession>A0A3R7X5M4</accession>
<dbReference type="VEuPathDB" id="FungiDB:H257_04974"/>
<feature type="region of interest" description="Disordered" evidence="1">
    <location>
        <begin position="20"/>
        <end position="91"/>
    </location>
</feature>
<reference evidence="2" key="1">
    <citation type="submission" date="2018-07" db="EMBL/GenBank/DDBJ databases">
        <title>Annotation of Aphanomyces astaci genome assembly.</title>
        <authorList>
            <person name="Studholme D.J."/>
        </authorList>
    </citation>
    <scope>NUCLEOTIDE SEQUENCE [LARGE SCALE GENOMIC DNA]</scope>
    <source>
        <strain evidence="2">Pc</strain>
    </source>
</reference>
<dbReference type="InterPro" id="IPR011993">
    <property type="entry name" value="PH-like_dom_sf"/>
</dbReference>
<dbReference type="Proteomes" id="UP000284702">
    <property type="component" value="Unassembled WGS sequence"/>
</dbReference>
<feature type="compositionally biased region" description="Basic residues" evidence="1">
    <location>
        <begin position="35"/>
        <end position="53"/>
    </location>
</feature>
<dbReference type="Gene3D" id="2.30.29.30">
    <property type="entry name" value="Pleckstrin-homology domain (PH domain)/Phosphotyrosine-binding domain (PTB)"/>
    <property type="match status" value="2"/>
</dbReference>
<evidence type="ECO:0000313" key="2">
    <source>
        <dbReference type="EMBL" id="RQM28261.1"/>
    </source>
</evidence>
<protein>
    <submittedName>
        <fullName evidence="2">Uncharacterized protein</fullName>
    </submittedName>
</protein>
<dbReference type="VEuPathDB" id="FungiDB:H257_04975"/>
<proteinExistence type="predicted"/>
<feature type="compositionally biased region" description="Low complexity" evidence="1">
    <location>
        <begin position="337"/>
        <end position="358"/>
    </location>
</feature>
<evidence type="ECO:0000256" key="1">
    <source>
        <dbReference type="SAM" id="MobiDB-lite"/>
    </source>
</evidence>
<keyword evidence="3" id="KW-1185">Reference proteome</keyword>
<organism evidence="2 3">
    <name type="scientific">Aphanomyces astaci</name>
    <name type="common">Crayfish plague agent</name>
    <dbReference type="NCBI Taxonomy" id="112090"/>
    <lineage>
        <taxon>Eukaryota</taxon>
        <taxon>Sar</taxon>
        <taxon>Stramenopiles</taxon>
        <taxon>Oomycota</taxon>
        <taxon>Saprolegniomycetes</taxon>
        <taxon>Saprolegniales</taxon>
        <taxon>Verrucalvaceae</taxon>
        <taxon>Aphanomyces</taxon>
    </lineage>
</organism>
<evidence type="ECO:0000313" key="3">
    <source>
        <dbReference type="Proteomes" id="UP000284702"/>
    </source>
</evidence>
<feature type="non-terminal residue" evidence="2">
    <location>
        <position position="1"/>
    </location>
</feature>
<sequence length="769" mass="85601">FLKVHWAKLEDEVNKRMRTMLELEDDSSVATPGKAAKKKKKHKKNNHAAKKKLPPPSTTKMSTAPSSPKADEDESSDDGASVPHSNMPSAPISSLTWQAHIQPVSSSATPSRNGWWSDRHYRKGAAVPLRPANLLGWLQHLDTNVRDALAMLACGTCGDWVHDNLQLACCDPSTLQHNVVAQQQAACVGLVQGDGSTATTTKSLAALEDDMHAAVPLARHVALSPVGLVPGQTEYLASCSMAQLDVLEEMHYTALRQLQEARVTSVRAHERMRYDQELKQQLYLHQSLVTPRHQHTHALNSSNYFEKAAKKENRTISQIKNGLRSITHKASSLFDDSTSSSSTSSRRPYPPSHTSSSSEHSRTSSQVTLCQSPSTTPIDGLHIHDAASPRLTAPDDSDDEHAITTYIRDLTPDPRKILRGRGSSALVRAVIRANMIDCMSCKWASGYFSYVSYGVRQKQLSSTIQHHHHVVVLIFLVALEANSLRWLICQYIILEATRRNAVQQVLRDQLTRKLTDFRIAVQCVSGMTVVKYGRKGKPHATQLLVENADVIRWTPKLGHHLTSMLQQHKHKSISLSTVISVQSGIKSDVFRKAYKDAKGMLDPACCLSLVTPTRSLDVVTTSRQQCDWLQRSVQLMVAQAHENEKKASMHVETTIMKKLGSMTVHKHGRKGRPHKTNLNVDKYGEITWKGKSGGAILLQEVLELRLGHATAVFHRVSTQKANNPNHCLSLVTASRTLDLELHSESERDYMVIAFRYVQYARGMFDLLRL</sequence>
<name>A0A3R7X5M4_APHAT</name>
<comment type="caution">
    <text evidence="2">The sequence shown here is derived from an EMBL/GenBank/DDBJ whole genome shotgun (WGS) entry which is preliminary data.</text>
</comment>
<gene>
    <name evidence="2" type="ORF">B5M09_000597</name>
</gene>
<dbReference type="AlphaFoldDB" id="A0A3R7X5M4"/>
<feature type="region of interest" description="Disordered" evidence="1">
    <location>
        <begin position="333"/>
        <end position="371"/>
    </location>
</feature>
<dbReference type="EMBL" id="MZMZ02001819">
    <property type="protein sequence ID" value="RQM28261.1"/>
    <property type="molecule type" value="Genomic_DNA"/>
</dbReference>